<feature type="transmembrane region" description="Helical" evidence="1">
    <location>
        <begin position="7"/>
        <end position="27"/>
    </location>
</feature>
<name>A0ABZ0W758_9BACT</name>
<dbReference type="EMBL" id="CP139960">
    <property type="protein sequence ID" value="WQD38369.1"/>
    <property type="molecule type" value="Genomic_DNA"/>
</dbReference>
<evidence type="ECO:0000313" key="3">
    <source>
        <dbReference type="Proteomes" id="UP001325680"/>
    </source>
</evidence>
<dbReference type="RefSeq" id="WP_162817875.1">
    <property type="nucleotide sequence ID" value="NZ_CP139960.1"/>
</dbReference>
<evidence type="ECO:0000256" key="1">
    <source>
        <dbReference type="SAM" id="Phobius"/>
    </source>
</evidence>
<sequence>MKRSRFMLYLLWAQAIYYMLTAIWSLVHINSFMLVTGPKQDLWLVKTVSVLILCVALALLYGACYNTDYRLIRLIAVSAALGLAVIDIWYYLQGVIKWVYLLDAFAELVFIACWSTLKISRSQLFR</sequence>
<proteinExistence type="predicted"/>
<organism evidence="2 3">
    <name type="scientific">Niabella yanshanensis</name>
    <dbReference type="NCBI Taxonomy" id="577386"/>
    <lineage>
        <taxon>Bacteria</taxon>
        <taxon>Pseudomonadati</taxon>
        <taxon>Bacteroidota</taxon>
        <taxon>Chitinophagia</taxon>
        <taxon>Chitinophagales</taxon>
        <taxon>Chitinophagaceae</taxon>
        <taxon>Niabella</taxon>
    </lineage>
</organism>
<evidence type="ECO:0000313" key="2">
    <source>
        <dbReference type="EMBL" id="WQD38369.1"/>
    </source>
</evidence>
<keyword evidence="1" id="KW-1133">Transmembrane helix</keyword>
<keyword evidence="3" id="KW-1185">Reference proteome</keyword>
<feature type="transmembrane region" description="Helical" evidence="1">
    <location>
        <begin position="71"/>
        <end position="92"/>
    </location>
</feature>
<gene>
    <name evidence="2" type="ORF">U0035_22095</name>
</gene>
<keyword evidence="1" id="KW-0472">Membrane</keyword>
<dbReference type="Proteomes" id="UP001325680">
    <property type="component" value="Chromosome"/>
</dbReference>
<accession>A0ABZ0W758</accession>
<protein>
    <submittedName>
        <fullName evidence="2">Uncharacterized protein</fullName>
    </submittedName>
</protein>
<feature type="transmembrane region" description="Helical" evidence="1">
    <location>
        <begin position="98"/>
        <end position="117"/>
    </location>
</feature>
<feature type="transmembrane region" description="Helical" evidence="1">
    <location>
        <begin position="42"/>
        <end position="64"/>
    </location>
</feature>
<reference evidence="2 3" key="1">
    <citation type="submission" date="2023-12" db="EMBL/GenBank/DDBJ databases">
        <title>Genome sequencing and assembly of bacterial species from a model synthetic community.</title>
        <authorList>
            <person name="Hogle S.L."/>
        </authorList>
    </citation>
    <scope>NUCLEOTIDE SEQUENCE [LARGE SCALE GENOMIC DNA]</scope>
    <source>
        <strain evidence="2 3">HAMBI_3031</strain>
    </source>
</reference>
<keyword evidence="1" id="KW-0812">Transmembrane</keyword>